<evidence type="ECO:0000256" key="7">
    <source>
        <dbReference type="ARBA" id="ARBA00023224"/>
    </source>
</evidence>
<feature type="transmembrane region" description="Helical" evidence="10">
    <location>
        <begin position="103"/>
        <end position="124"/>
    </location>
</feature>
<feature type="region of interest" description="Disordered" evidence="9">
    <location>
        <begin position="1"/>
        <end position="21"/>
    </location>
</feature>
<evidence type="ECO:0000256" key="6">
    <source>
        <dbReference type="ARBA" id="ARBA00023170"/>
    </source>
</evidence>
<dbReference type="PROSITE" id="PS50262">
    <property type="entry name" value="G_PROTEIN_RECEP_F1_2"/>
    <property type="match status" value="1"/>
</dbReference>
<keyword evidence="6 8" id="KW-0675">Receptor</keyword>
<keyword evidence="13" id="KW-1185">Reference proteome</keyword>
<protein>
    <submittedName>
        <fullName evidence="12">TRHR protein</fullName>
    </submittedName>
</protein>
<comment type="subcellular location">
    <subcellularLocation>
        <location evidence="1">Membrane</location>
        <topology evidence="1">Multi-pass membrane protein</topology>
    </subcellularLocation>
</comment>
<keyword evidence="5 10" id="KW-0472">Membrane</keyword>
<sequence>MLRNASATSPTPATTMRQVNTTERSEHVFPTFGEAFLYDNSTAGTSPPPENNSAYSPFIVPQVELALLSTIYALIFVVGVVGNLLVGVVVLKVRRMRSPTNYLLLNLSVADLLVLLVCVPAAILETWVVSPWLLGEFMCYLVPYMEFVTFHASTLTIIAIGVERYYAICLPLSCKHILSGSFIARILCALWATAFLTSVPVFFITKFGYRNIDGELVANCETHFDTFGGKLYLTASNVVFYFAPLAILSGLYVVISRNLRGADLQQSIRQRSAERLRLQSRRQVTYMLLAVVVVFFLCLLPYRTLLLLLMYTTASVWQSLGIAGLWKFMAFCRVMVFVNSTVNPILYNLASSKFRLAFRAAFCSDRQDSGPGTNGFTSYNSSRRHPMIATASTRRSPCASVNGSRRTPPELSVYSRSRQYGNELIATDSV</sequence>
<evidence type="ECO:0000313" key="12">
    <source>
        <dbReference type="EMBL" id="CAH1257952.1"/>
    </source>
</evidence>
<evidence type="ECO:0000313" key="13">
    <source>
        <dbReference type="Proteomes" id="UP000838412"/>
    </source>
</evidence>
<name>A0A8J9ZM02_BRALA</name>
<evidence type="ECO:0000256" key="10">
    <source>
        <dbReference type="SAM" id="Phobius"/>
    </source>
</evidence>
<dbReference type="Pfam" id="PF00001">
    <property type="entry name" value="7tm_1"/>
    <property type="match status" value="1"/>
</dbReference>
<dbReference type="SMART" id="SM01381">
    <property type="entry name" value="7TM_GPCR_Srsx"/>
    <property type="match status" value="1"/>
</dbReference>
<feature type="transmembrane region" description="Helical" evidence="10">
    <location>
        <begin position="182"/>
        <end position="204"/>
    </location>
</feature>
<feature type="compositionally biased region" description="Low complexity" evidence="9">
    <location>
        <begin position="1"/>
        <end position="15"/>
    </location>
</feature>
<evidence type="ECO:0000256" key="2">
    <source>
        <dbReference type="ARBA" id="ARBA00022692"/>
    </source>
</evidence>
<dbReference type="OrthoDB" id="10036964at2759"/>
<evidence type="ECO:0000256" key="8">
    <source>
        <dbReference type="RuleBase" id="RU000688"/>
    </source>
</evidence>
<dbReference type="PRINTS" id="PR00237">
    <property type="entry name" value="GPCRRHODOPSN"/>
</dbReference>
<evidence type="ECO:0000256" key="5">
    <source>
        <dbReference type="ARBA" id="ARBA00023136"/>
    </source>
</evidence>
<feature type="transmembrane region" description="Helical" evidence="10">
    <location>
        <begin position="65"/>
        <end position="91"/>
    </location>
</feature>
<dbReference type="InterPro" id="IPR000276">
    <property type="entry name" value="GPCR_Rhodpsn"/>
</dbReference>
<dbReference type="GO" id="GO:0004930">
    <property type="term" value="F:G protein-coupled receptor activity"/>
    <property type="evidence" value="ECO:0007669"/>
    <property type="project" value="UniProtKB-KW"/>
</dbReference>
<dbReference type="PANTHER" id="PTHR24243">
    <property type="entry name" value="G-PROTEIN COUPLED RECEPTOR"/>
    <property type="match status" value="1"/>
</dbReference>
<dbReference type="InterPro" id="IPR017452">
    <property type="entry name" value="GPCR_Rhodpsn_7TM"/>
</dbReference>
<dbReference type="SUPFAM" id="SSF81321">
    <property type="entry name" value="Family A G protein-coupled receptor-like"/>
    <property type="match status" value="1"/>
</dbReference>
<accession>A0A8J9ZM02</accession>
<feature type="transmembrane region" description="Helical" evidence="10">
    <location>
        <begin position="238"/>
        <end position="255"/>
    </location>
</feature>
<dbReference type="GO" id="GO:0005886">
    <property type="term" value="C:plasma membrane"/>
    <property type="evidence" value="ECO:0007669"/>
    <property type="project" value="TreeGrafter"/>
</dbReference>
<evidence type="ECO:0000256" key="4">
    <source>
        <dbReference type="ARBA" id="ARBA00023040"/>
    </source>
</evidence>
<organism evidence="12 13">
    <name type="scientific">Branchiostoma lanceolatum</name>
    <name type="common">Common lancelet</name>
    <name type="synonym">Amphioxus lanceolatum</name>
    <dbReference type="NCBI Taxonomy" id="7740"/>
    <lineage>
        <taxon>Eukaryota</taxon>
        <taxon>Metazoa</taxon>
        <taxon>Chordata</taxon>
        <taxon>Cephalochordata</taxon>
        <taxon>Leptocardii</taxon>
        <taxon>Amphioxiformes</taxon>
        <taxon>Branchiostomatidae</taxon>
        <taxon>Branchiostoma</taxon>
    </lineage>
</organism>
<dbReference type="PANTHER" id="PTHR24243:SF233">
    <property type="entry name" value="THYROTROPIN-RELEASING HORMONE RECEPTOR"/>
    <property type="match status" value="1"/>
</dbReference>
<keyword evidence="3 10" id="KW-1133">Transmembrane helix</keyword>
<dbReference type="Gene3D" id="1.20.1070.10">
    <property type="entry name" value="Rhodopsin 7-helix transmembrane proteins"/>
    <property type="match status" value="1"/>
</dbReference>
<dbReference type="Proteomes" id="UP000838412">
    <property type="component" value="Chromosome 3"/>
</dbReference>
<keyword evidence="7 8" id="KW-0807">Transducer</keyword>
<dbReference type="PROSITE" id="PS00237">
    <property type="entry name" value="G_PROTEIN_RECEP_F1_1"/>
    <property type="match status" value="1"/>
</dbReference>
<proteinExistence type="inferred from homology"/>
<reference evidence="12" key="1">
    <citation type="submission" date="2022-01" db="EMBL/GenBank/DDBJ databases">
        <authorList>
            <person name="Braso-Vives M."/>
        </authorList>
    </citation>
    <scope>NUCLEOTIDE SEQUENCE</scope>
</reference>
<evidence type="ECO:0000256" key="9">
    <source>
        <dbReference type="SAM" id="MobiDB-lite"/>
    </source>
</evidence>
<feature type="domain" description="G-protein coupled receptors family 1 profile" evidence="11">
    <location>
        <begin position="82"/>
        <end position="347"/>
    </location>
</feature>
<comment type="similarity">
    <text evidence="8">Belongs to the G-protein coupled receptor 1 family.</text>
</comment>
<evidence type="ECO:0000256" key="3">
    <source>
        <dbReference type="ARBA" id="ARBA00022989"/>
    </source>
</evidence>
<dbReference type="EMBL" id="OV696688">
    <property type="protein sequence ID" value="CAH1257952.1"/>
    <property type="molecule type" value="Genomic_DNA"/>
</dbReference>
<dbReference type="AlphaFoldDB" id="A0A8J9ZM02"/>
<gene>
    <name evidence="12" type="primary">TRHR</name>
    <name evidence="12" type="ORF">BLAG_LOCUS15683</name>
</gene>
<keyword evidence="4 8" id="KW-0297">G-protein coupled receptor</keyword>
<keyword evidence="2 8" id="KW-0812">Transmembrane</keyword>
<evidence type="ECO:0000259" key="11">
    <source>
        <dbReference type="PROSITE" id="PS50262"/>
    </source>
</evidence>
<feature type="transmembrane region" description="Helical" evidence="10">
    <location>
        <begin position="284"/>
        <end position="302"/>
    </location>
</feature>
<feature type="transmembrane region" description="Helical" evidence="10">
    <location>
        <begin position="144"/>
        <end position="162"/>
    </location>
</feature>
<evidence type="ECO:0000256" key="1">
    <source>
        <dbReference type="ARBA" id="ARBA00004141"/>
    </source>
</evidence>